<feature type="region of interest" description="Disordered" evidence="2">
    <location>
        <begin position="1"/>
        <end position="74"/>
    </location>
</feature>
<feature type="transmembrane region" description="Helical" evidence="3">
    <location>
        <begin position="536"/>
        <end position="556"/>
    </location>
</feature>
<dbReference type="GO" id="GO:0022857">
    <property type="term" value="F:transmembrane transporter activity"/>
    <property type="evidence" value="ECO:0007669"/>
    <property type="project" value="InterPro"/>
</dbReference>
<feature type="transmembrane region" description="Helical" evidence="3">
    <location>
        <begin position="484"/>
        <end position="501"/>
    </location>
</feature>
<evidence type="ECO:0000259" key="4">
    <source>
        <dbReference type="Pfam" id="PF06738"/>
    </source>
</evidence>
<evidence type="ECO:0000313" key="6">
    <source>
        <dbReference type="Proteomes" id="UP000799429"/>
    </source>
</evidence>
<protein>
    <submittedName>
        <fullName evidence="5">DUF1212-domain-containing protein</fullName>
    </submittedName>
</protein>
<accession>A0A9P4VMN3</accession>
<evidence type="ECO:0000256" key="1">
    <source>
        <dbReference type="ARBA" id="ARBA00034125"/>
    </source>
</evidence>
<evidence type="ECO:0000313" key="5">
    <source>
        <dbReference type="EMBL" id="KAF2835365.1"/>
    </source>
</evidence>
<comment type="caution">
    <text evidence="5">The sequence shown here is derived from an EMBL/GenBank/DDBJ whole genome shotgun (WGS) entry which is preliminary data.</text>
</comment>
<comment type="similarity">
    <text evidence="1">Belongs to the ThrE exporter (TC 2.A.79) family.</text>
</comment>
<name>A0A9P4VMN3_9PEZI</name>
<dbReference type="AlphaFoldDB" id="A0A9P4VMN3"/>
<evidence type="ECO:0000256" key="2">
    <source>
        <dbReference type="SAM" id="MobiDB-lite"/>
    </source>
</evidence>
<feature type="transmembrane region" description="Helical" evidence="3">
    <location>
        <begin position="817"/>
        <end position="844"/>
    </location>
</feature>
<feature type="region of interest" description="Disordered" evidence="2">
    <location>
        <begin position="94"/>
        <end position="164"/>
    </location>
</feature>
<keyword evidence="3" id="KW-0812">Transmembrane</keyword>
<feature type="transmembrane region" description="Helical" evidence="3">
    <location>
        <begin position="576"/>
        <end position="597"/>
    </location>
</feature>
<feature type="region of interest" description="Disordered" evidence="2">
    <location>
        <begin position="718"/>
        <end position="747"/>
    </location>
</feature>
<dbReference type="OrthoDB" id="413008at2759"/>
<organism evidence="5 6">
    <name type="scientific">Patellaria atrata CBS 101060</name>
    <dbReference type="NCBI Taxonomy" id="1346257"/>
    <lineage>
        <taxon>Eukaryota</taxon>
        <taxon>Fungi</taxon>
        <taxon>Dikarya</taxon>
        <taxon>Ascomycota</taxon>
        <taxon>Pezizomycotina</taxon>
        <taxon>Dothideomycetes</taxon>
        <taxon>Dothideomycetes incertae sedis</taxon>
        <taxon>Patellariales</taxon>
        <taxon>Patellariaceae</taxon>
        <taxon>Patellaria</taxon>
    </lineage>
</organism>
<feature type="transmembrane region" description="Helical" evidence="3">
    <location>
        <begin position="618"/>
        <end position="635"/>
    </location>
</feature>
<proteinExistence type="inferred from homology"/>
<dbReference type="InterPro" id="IPR010619">
    <property type="entry name" value="ThrE-like_N"/>
</dbReference>
<feature type="compositionally biased region" description="Polar residues" evidence="2">
    <location>
        <begin position="1"/>
        <end position="11"/>
    </location>
</feature>
<evidence type="ECO:0000256" key="3">
    <source>
        <dbReference type="SAM" id="Phobius"/>
    </source>
</evidence>
<feature type="compositionally biased region" description="Basic and acidic residues" evidence="2">
    <location>
        <begin position="720"/>
        <end position="729"/>
    </location>
</feature>
<feature type="domain" description="Threonine/serine exporter-like N-terminal" evidence="4">
    <location>
        <begin position="352"/>
        <end position="596"/>
    </location>
</feature>
<dbReference type="PANTHER" id="PTHR31082">
    <property type="entry name" value="PHEROMONE-REGULATED MEMBRANE PROTEIN 10"/>
    <property type="match status" value="1"/>
</dbReference>
<reference evidence="5" key="1">
    <citation type="journal article" date="2020" name="Stud. Mycol.">
        <title>101 Dothideomycetes genomes: a test case for predicting lifestyles and emergence of pathogens.</title>
        <authorList>
            <person name="Haridas S."/>
            <person name="Albert R."/>
            <person name="Binder M."/>
            <person name="Bloem J."/>
            <person name="Labutti K."/>
            <person name="Salamov A."/>
            <person name="Andreopoulos B."/>
            <person name="Baker S."/>
            <person name="Barry K."/>
            <person name="Bills G."/>
            <person name="Bluhm B."/>
            <person name="Cannon C."/>
            <person name="Castanera R."/>
            <person name="Culley D."/>
            <person name="Daum C."/>
            <person name="Ezra D."/>
            <person name="Gonzalez J."/>
            <person name="Henrissat B."/>
            <person name="Kuo A."/>
            <person name="Liang C."/>
            <person name="Lipzen A."/>
            <person name="Lutzoni F."/>
            <person name="Magnuson J."/>
            <person name="Mondo S."/>
            <person name="Nolan M."/>
            <person name="Ohm R."/>
            <person name="Pangilinan J."/>
            <person name="Park H.-J."/>
            <person name="Ramirez L."/>
            <person name="Alfaro M."/>
            <person name="Sun H."/>
            <person name="Tritt A."/>
            <person name="Yoshinaga Y."/>
            <person name="Zwiers L.-H."/>
            <person name="Turgeon B."/>
            <person name="Goodwin S."/>
            <person name="Spatafora J."/>
            <person name="Crous P."/>
            <person name="Grigoriev I."/>
        </authorList>
    </citation>
    <scope>NUCLEOTIDE SEQUENCE</scope>
    <source>
        <strain evidence="5">CBS 101060</strain>
    </source>
</reference>
<feature type="compositionally biased region" description="Polar residues" evidence="2">
    <location>
        <begin position="738"/>
        <end position="747"/>
    </location>
</feature>
<keyword evidence="3" id="KW-1133">Transmembrane helix</keyword>
<keyword evidence="6" id="KW-1185">Reference proteome</keyword>
<dbReference type="PANTHER" id="PTHR31082:SF4">
    <property type="entry name" value="PHEROMONE-REGULATED MEMBRANE PROTEIN 10"/>
    <property type="match status" value="1"/>
</dbReference>
<sequence>MSGYFNGSDTPLSDRLQDRTPSYQELSSELHKILSQPFVAKPKPAIRKTGSSNHSPAEFAYDGASYDSATDDDDTYAEKLQSTLRAQERAKKLAVDLGSNSEPLSRKNSIELTTFPPGHGSSAHLMGDRVGQSRQEPRRPNDGCYDSEDDHSGTEKEYQKRVHDEARNLVRSHTWELNEENTSAGFRSGQVTPDEEQRFIHNYVPKPKKYKGGILSSLMKLYGAGSESLQVGFGGHLPGSRSRRNSFETLETPRGSPPESGTTTPRTKHWYQRSSDRPSSVSSLAQLVGSSSTLAGTAGKEFSEDVTDKLRKYGRQAMTKRPKSSSKQKKARLEDEIKITVHIAEIISRQKYLVRLCRALMQYGAPTHRLEEYMKMSARVLEIESQFLYIPGCMIISFDDSSTHTTDIRLIRTPQGIDLGKLRDTHEIYKEVVHDIIGVEEATQRLKSVMDRPPKHKPWKLIPIYGLASLAVGPFAFQARPIDLPISFFLGCLLGIMQLILAPRSDLYSNVFEISAAVITSFLARAFGSIELHGEPLFCFSALAQSSIALILPGYTVLCASLELQSRSIVAGSVRMVYAIIYSLFLGFGITIGTTIYGIMDHKATSATTCTDSMSSGWYFLFVPVFTLCLIIINQGKWKQVPVMMFIAFTGYIVNFFSSKRFPGNTQISNTLGALAIGTMANLYSRLGRHVDNWWMDIWEHHIEPSLKRVKNVFRSKTQISHERRESKRSASSGASSPTLTNETYSPNIPRSRKVGYGLAAAAMLPAIFVQVPSGLAVSGSLVSGITSADQITRNVTGTTVVTSGNDMVANARINSVAFTVGFSVIQVAIGITVGLFLSALLVYPFGKKRSGLFSF</sequence>
<feature type="transmembrane region" description="Helical" evidence="3">
    <location>
        <begin position="507"/>
        <end position="524"/>
    </location>
</feature>
<feature type="compositionally biased region" description="Basic and acidic residues" evidence="2">
    <location>
        <begin position="150"/>
        <end position="164"/>
    </location>
</feature>
<feature type="transmembrane region" description="Helical" evidence="3">
    <location>
        <begin position="755"/>
        <end position="772"/>
    </location>
</feature>
<feature type="region of interest" description="Disordered" evidence="2">
    <location>
        <begin position="233"/>
        <end position="284"/>
    </location>
</feature>
<dbReference type="Proteomes" id="UP000799429">
    <property type="component" value="Unassembled WGS sequence"/>
</dbReference>
<gene>
    <name evidence="5" type="ORF">M501DRAFT_942157</name>
</gene>
<dbReference type="Pfam" id="PF06738">
    <property type="entry name" value="ThrE"/>
    <property type="match status" value="1"/>
</dbReference>
<dbReference type="EMBL" id="MU006109">
    <property type="protein sequence ID" value="KAF2835365.1"/>
    <property type="molecule type" value="Genomic_DNA"/>
</dbReference>
<dbReference type="InterPro" id="IPR051361">
    <property type="entry name" value="ThrE/Ser_Exporter"/>
</dbReference>
<keyword evidence="3" id="KW-0472">Membrane</keyword>